<dbReference type="PROSITE" id="PS00344">
    <property type="entry name" value="GATA_ZN_FINGER_1"/>
    <property type="match status" value="1"/>
</dbReference>
<dbReference type="AlphaFoldDB" id="A0A1D1YLQ8"/>
<evidence type="ECO:0000256" key="6">
    <source>
        <dbReference type="ARBA" id="ARBA00024019"/>
    </source>
</evidence>
<dbReference type="GO" id="GO:0006355">
    <property type="term" value="P:regulation of DNA-templated transcription"/>
    <property type="evidence" value="ECO:0007669"/>
    <property type="project" value="InterPro"/>
</dbReference>
<feature type="domain" description="GATA-type" evidence="10">
    <location>
        <begin position="114"/>
        <end position="144"/>
    </location>
</feature>
<evidence type="ECO:0000256" key="8">
    <source>
        <dbReference type="PROSITE-ProRule" id="PRU00094"/>
    </source>
</evidence>
<keyword evidence="1" id="KW-0479">Metal-binding</keyword>
<reference evidence="12" key="1">
    <citation type="submission" date="2015-07" db="EMBL/GenBank/DDBJ databases">
        <title>Transcriptome Assembly of Anthurium amnicola.</title>
        <authorList>
            <person name="Suzuki J."/>
        </authorList>
    </citation>
    <scope>NUCLEOTIDE SEQUENCE</scope>
</reference>
<dbReference type="EMBL" id="GDJX01012369">
    <property type="protein sequence ID" value="JAT55567.1"/>
    <property type="molecule type" value="Transcribed_RNA"/>
</dbReference>
<dbReference type="GO" id="GO:0008270">
    <property type="term" value="F:zinc ion binding"/>
    <property type="evidence" value="ECO:0007669"/>
    <property type="project" value="UniProtKB-KW"/>
</dbReference>
<evidence type="ECO:0000256" key="2">
    <source>
        <dbReference type="ARBA" id="ARBA00022771"/>
    </source>
</evidence>
<dbReference type="InterPro" id="IPR000679">
    <property type="entry name" value="Znf_GATA"/>
</dbReference>
<dbReference type="PANTHER" id="PTHR47172:SF24">
    <property type="entry name" value="GATA ZINC FINGER DOMAIN-CONTAINING PROTEIN 14-RELATED"/>
    <property type="match status" value="1"/>
</dbReference>
<evidence type="ECO:0000256" key="5">
    <source>
        <dbReference type="ARBA" id="ARBA00023163"/>
    </source>
</evidence>
<keyword evidence="4" id="KW-0805">Transcription regulation</keyword>
<dbReference type="PANTHER" id="PTHR47172">
    <property type="entry name" value="OS01G0976800 PROTEIN"/>
    <property type="match status" value="1"/>
</dbReference>
<evidence type="ECO:0000259" key="10">
    <source>
        <dbReference type="PROSITE" id="PS50114"/>
    </source>
</evidence>
<proteinExistence type="inferred from homology"/>
<name>A0A1D1YLQ8_9ARAE</name>
<evidence type="ECO:0000313" key="11">
    <source>
        <dbReference type="EMBL" id="JAT45922.1"/>
    </source>
</evidence>
<evidence type="ECO:0000256" key="9">
    <source>
        <dbReference type="SAM" id="MobiDB-lite"/>
    </source>
</evidence>
<dbReference type="Gene3D" id="3.30.50.10">
    <property type="entry name" value="Erythroid Transcription Factor GATA-1, subunit A"/>
    <property type="match status" value="1"/>
</dbReference>
<dbReference type="CDD" id="cd00202">
    <property type="entry name" value="ZnF_GATA"/>
    <property type="match status" value="1"/>
</dbReference>
<dbReference type="EMBL" id="GDJX01022014">
    <property type="protein sequence ID" value="JAT45922.1"/>
    <property type="molecule type" value="Transcribed_RNA"/>
</dbReference>
<dbReference type="Pfam" id="PF00320">
    <property type="entry name" value="GATA"/>
    <property type="match status" value="1"/>
</dbReference>
<dbReference type="PROSITE" id="PS51257">
    <property type="entry name" value="PROKAR_LIPOPROTEIN"/>
    <property type="match status" value="1"/>
</dbReference>
<evidence type="ECO:0000256" key="4">
    <source>
        <dbReference type="ARBA" id="ARBA00023015"/>
    </source>
</evidence>
<gene>
    <name evidence="12" type="primary">GATA16_1</name>
    <name evidence="11" type="synonym">GATA16_0</name>
    <name evidence="12" type="ORF">g.75792</name>
    <name evidence="11" type="ORF">g.75795</name>
</gene>
<organism evidence="12">
    <name type="scientific">Anthurium amnicola</name>
    <dbReference type="NCBI Taxonomy" id="1678845"/>
    <lineage>
        <taxon>Eukaryota</taxon>
        <taxon>Viridiplantae</taxon>
        <taxon>Streptophyta</taxon>
        <taxon>Embryophyta</taxon>
        <taxon>Tracheophyta</taxon>
        <taxon>Spermatophyta</taxon>
        <taxon>Magnoliopsida</taxon>
        <taxon>Liliopsida</taxon>
        <taxon>Araceae</taxon>
        <taxon>Pothoideae</taxon>
        <taxon>Potheae</taxon>
        <taxon>Anthurium</taxon>
    </lineage>
</organism>
<comment type="similarity">
    <text evidence="6">Belongs to the type IV zinc-finger family. Class B subfamily.</text>
</comment>
<evidence type="ECO:0000256" key="3">
    <source>
        <dbReference type="ARBA" id="ARBA00022833"/>
    </source>
</evidence>
<comment type="function">
    <text evidence="7">Transcriptional regulator that specifically binds 5'-GATA-3' or 5'-GAT-3' motifs within gene promoters.</text>
</comment>
<feature type="region of interest" description="Disordered" evidence="9">
    <location>
        <begin position="33"/>
        <end position="95"/>
    </location>
</feature>
<protein>
    <submittedName>
        <fullName evidence="12">GATA transcription factor 16</fullName>
    </submittedName>
</protein>
<sequence>MLTAARAWAGAPHAHGITAGCDHLRHGRTLLGDENGGAHKPHPQKLVLTRPPPPIAKEGVERDAGLWVTYSRKRKKQERHSPEAEEEEEEETKAGEAGEVLGTAASSPPCSQVCLDCGTSRTPLWRKGPAGPKSLCNACGIRYRKLKAGGGSPPSATASASPAASSRRRRRRRRRQEVLWVLLEESRKFELPCGKEAVEAAVLLMAMSSGLFVHSC</sequence>
<dbReference type="GO" id="GO:0043565">
    <property type="term" value="F:sequence-specific DNA binding"/>
    <property type="evidence" value="ECO:0007669"/>
    <property type="project" value="InterPro"/>
</dbReference>
<keyword evidence="3" id="KW-0862">Zinc</keyword>
<dbReference type="InterPro" id="IPR013088">
    <property type="entry name" value="Znf_NHR/GATA"/>
</dbReference>
<feature type="region of interest" description="Disordered" evidence="9">
    <location>
        <begin position="148"/>
        <end position="170"/>
    </location>
</feature>
<keyword evidence="5" id="KW-0804">Transcription</keyword>
<keyword evidence="2 8" id="KW-0863">Zinc-finger</keyword>
<evidence type="ECO:0000313" key="12">
    <source>
        <dbReference type="EMBL" id="JAT55567.1"/>
    </source>
</evidence>
<feature type="compositionally biased region" description="Low complexity" evidence="9">
    <location>
        <begin position="153"/>
        <end position="165"/>
    </location>
</feature>
<dbReference type="SMART" id="SM00401">
    <property type="entry name" value="ZnF_GATA"/>
    <property type="match status" value="1"/>
</dbReference>
<dbReference type="PROSITE" id="PS50114">
    <property type="entry name" value="GATA_ZN_FINGER_2"/>
    <property type="match status" value="1"/>
</dbReference>
<accession>A0A1D1YLQ8</accession>
<evidence type="ECO:0000256" key="7">
    <source>
        <dbReference type="ARBA" id="ARBA00037539"/>
    </source>
</evidence>
<dbReference type="SUPFAM" id="SSF57716">
    <property type="entry name" value="Glucocorticoid receptor-like (DNA-binding domain)"/>
    <property type="match status" value="1"/>
</dbReference>
<evidence type="ECO:0000256" key="1">
    <source>
        <dbReference type="ARBA" id="ARBA00022723"/>
    </source>
</evidence>